<comment type="caution">
    <text evidence="7">The sequence shown here is derived from an EMBL/GenBank/DDBJ whole genome shotgun (WGS) entry which is preliminary data.</text>
</comment>
<name>A0ABW0AYJ4_9ACTN</name>
<accession>A0ABW0AYJ4</accession>
<dbReference type="RefSeq" id="WP_065849114.1">
    <property type="nucleotide sequence ID" value="NZ_JBHSKI010000001.1"/>
</dbReference>
<dbReference type="InterPro" id="IPR015421">
    <property type="entry name" value="PyrdxlP-dep_Trfase_major"/>
</dbReference>
<evidence type="ECO:0000256" key="1">
    <source>
        <dbReference type="ARBA" id="ARBA00001933"/>
    </source>
</evidence>
<dbReference type="InterPro" id="IPR004839">
    <property type="entry name" value="Aminotransferase_I/II_large"/>
</dbReference>
<keyword evidence="4" id="KW-0808">Transferase</keyword>
<comment type="cofactor">
    <cofactor evidence="1">
        <name>pyridoxal 5'-phosphate</name>
        <dbReference type="ChEBI" id="CHEBI:597326"/>
    </cofactor>
</comment>
<dbReference type="SUPFAM" id="SSF53383">
    <property type="entry name" value="PLP-dependent transferases"/>
    <property type="match status" value="1"/>
</dbReference>
<dbReference type="PANTHER" id="PTHR46383">
    <property type="entry name" value="ASPARTATE AMINOTRANSFERASE"/>
    <property type="match status" value="1"/>
</dbReference>
<protein>
    <submittedName>
        <fullName evidence="7">Pyridoxal phosphate-dependent aminotransferase</fullName>
    </submittedName>
</protein>
<dbReference type="Pfam" id="PF00155">
    <property type="entry name" value="Aminotran_1_2"/>
    <property type="match status" value="1"/>
</dbReference>
<dbReference type="EMBL" id="JBHSKI010000001">
    <property type="protein sequence ID" value="MFC5170026.1"/>
    <property type="molecule type" value="Genomic_DNA"/>
</dbReference>
<evidence type="ECO:0000313" key="8">
    <source>
        <dbReference type="Proteomes" id="UP001596208"/>
    </source>
</evidence>
<dbReference type="InterPro" id="IPR015424">
    <property type="entry name" value="PyrdxlP-dep_Trfase"/>
</dbReference>
<organism evidence="7 8">
    <name type="scientific">Streptomyces mutomycini</name>
    <dbReference type="NCBI Taxonomy" id="284036"/>
    <lineage>
        <taxon>Bacteria</taxon>
        <taxon>Bacillati</taxon>
        <taxon>Actinomycetota</taxon>
        <taxon>Actinomycetes</taxon>
        <taxon>Kitasatosporales</taxon>
        <taxon>Streptomycetaceae</taxon>
        <taxon>Streptomyces</taxon>
    </lineage>
</organism>
<dbReference type="Gene3D" id="3.40.640.10">
    <property type="entry name" value="Type I PLP-dependent aspartate aminotransferase-like (Major domain)"/>
    <property type="match status" value="1"/>
</dbReference>
<evidence type="ECO:0000256" key="2">
    <source>
        <dbReference type="ARBA" id="ARBA00007441"/>
    </source>
</evidence>
<dbReference type="Proteomes" id="UP001596208">
    <property type="component" value="Unassembled WGS sequence"/>
</dbReference>
<comment type="similarity">
    <text evidence="2">Belongs to the class-I pyridoxal-phosphate-dependent aminotransferase family.</text>
</comment>
<sequence>MSVSPAELLRLHRELDRTSRTKSGRFLSGWQTTHPYAGQYLSGSHVVAQDPGALQNYNFLSDSTSLTDAISAFHARADGVTYERDAVYVSSGSSPLLLGSFLALKEMGVEEVCYVPPVYYSCYYFCDSLGIPMRQVSADLLHSETAELDLPERRSALVLCDPIWVFGTTVHERQIERIAQWQRRTGSVVLVDGTFQYTRWDRSSRGESTSRLDPDLTFRLVCPTKSLAVHGTRFAYLLLPPELRETVRYACANITGATGAANEHFARRIMEVLDSDDSNDALVRHIQGQRDRLLDSGVIREEAAPPQAGYYAFAVLDDASMKEAIVMDQRFFGLDGFDKHVRVNLLYPGWPQP</sequence>
<dbReference type="CDD" id="cd00609">
    <property type="entry name" value="AAT_like"/>
    <property type="match status" value="1"/>
</dbReference>
<evidence type="ECO:0000256" key="3">
    <source>
        <dbReference type="ARBA" id="ARBA00022576"/>
    </source>
</evidence>
<keyword evidence="8" id="KW-1185">Reference proteome</keyword>
<reference evidence="8" key="1">
    <citation type="journal article" date="2019" name="Int. J. Syst. Evol. Microbiol.">
        <title>The Global Catalogue of Microorganisms (GCM) 10K type strain sequencing project: providing services to taxonomists for standard genome sequencing and annotation.</title>
        <authorList>
            <consortium name="The Broad Institute Genomics Platform"/>
            <consortium name="The Broad Institute Genome Sequencing Center for Infectious Disease"/>
            <person name="Wu L."/>
            <person name="Ma J."/>
        </authorList>
    </citation>
    <scope>NUCLEOTIDE SEQUENCE [LARGE SCALE GENOMIC DNA]</scope>
    <source>
        <strain evidence="8">CGMCC 4.1721</strain>
    </source>
</reference>
<proteinExistence type="inferred from homology"/>
<evidence type="ECO:0000313" key="7">
    <source>
        <dbReference type="EMBL" id="MFC5170026.1"/>
    </source>
</evidence>
<dbReference type="InterPro" id="IPR050596">
    <property type="entry name" value="AspAT/PAT-like"/>
</dbReference>
<dbReference type="PANTHER" id="PTHR46383:SF1">
    <property type="entry name" value="ASPARTATE AMINOTRANSFERASE"/>
    <property type="match status" value="1"/>
</dbReference>
<evidence type="ECO:0000259" key="6">
    <source>
        <dbReference type="Pfam" id="PF00155"/>
    </source>
</evidence>
<evidence type="ECO:0000256" key="4">
    <source>
        <dbReference type="ARBA" id="ARBA00022679"/>
    </source>
</evidence>
<gene>
    <name evidence="7" type="ORF">ACFPRK_05335</name>
</gene>
<dbReference type="GO" id="GO:0008483">
    <property type="term" value="F:transaminase activity"/>
    <property type="evidence" value="ECO:0007669"/>
    <property type="project" value="UniProtKB-KW"/>
</dbReference>
<keyword evidence="3 7" id="KW-0032">Aminotransferase</keyword>
<evidence type="ECO:0000256" key="5">
    <source>
        <dbReference type="ARBA" id="ARBA00022898"/>
    </source>
</evidence>
<feature type="domain" description="Aminotransferase class I/classII large" evidence="6">
    <location>
        <begin position="56"/>
        <end position="323"/>
    </location>
</feature>
<keyword evidence="5" id="KW-0663">Pyridoxal phosphate</keyword>